<evidence type="ECO:0000256" key="1">
    <source>
        <dbReference type="SAM" id="MobiDB-lite"/>
    </source>
</evidence>
<evidence type="ECO:0000256" key="2">
    <source>
        <dbReference type="SAM" id="Phobius"/>
    </source>
</evidence>
<evidence type="ECO:0000313" key="4">
    <source>
        <dbReference type="Proteomes" id="UP000036000"/>
    </source>
</evidence>
<proteinExistence type="predicted"/>
<feature type="region of interest" description="Disordered" evidence="1">
    <location>
        <begin position="87"/>
        <end position="113"/>
    </location>
</feature>
<dbReference type="RefSeq" id="WP_048735074.1">
    <property type="nucleotide sequence ID" value="NZ_CP012033.1"/>
</dbReference>
<feature type="compositionally biased region" description="Basic and acidic residues" evidence="1">
    <location>
        <begin position="97"/>
        <end position="106"/>
    </location>
</feature>
<keyword evidence="2" id="KW-0812">Transmembrane</keyword>
<organism evidence="3 4">
    <name type="scientific">Levilactobacillus koreensis</name>
    <dbReference type="NCBI Taxonomy" id="637971"/>
    <lineage>
        <taxon>Bacteria</taxon>
        <taxon>Bacillati</taxon>
        <taxon>Bacillota</taxon>
        <taxon>Bacilli</taxon>
        <taxon>Lactobacillales</taxon>
        <taxon>Lactobacillaceae</taxon>
        <taxon>Levilactobacillus</taxon>
    </lineage>
</organism>
<evidence type="ECO:0000313" key="3">
    <source>
        <dbReference type="EMBL" id="AKP65109.1"/>
    </source>
</evidence>
<sequence>MQWHKLPRWVRDTLSVVGAMSVLLIVYNGFFDKHPNWALVPLQIVLALVAVGAWSYFSYRSQAKRKLAEQAKAAAAKQRAVEQEQQRIAAEKQAAATREKNLERNQAHQQRRR</sequence>
<keyword evidence="2" id="KW-1133">Transmembrane helix</keyword>
<dbReference type="EMBL" id="CP012033">
    <property type="protein sequence ID" value="AKP65109.1"/>
    <property type="molecule type" value="Genomic_DNA"/>
</dbReference>
<feature type="transmembrane region" description="Helical" evidence="2">
    <location>
        <begin position="12"/>
        <end position="31"/>
    </location>
</feature>
<name>A0AAC8UWM0_9LACO</name>
<dbReference type="AlphaFoldDB" id="A0AAC8UWM0"/>
<feature type="transmembrane region" description="Helical" evidence="2">
    <location>
        <begin position="37"/>
        <end position="57"/>
    </location>
</feature>
<reference evidence="3 4" key="1">
    <citation type="submission" date="2015-07" db="EMBL/GenBank/DDBJ databases">
        <title>Lactobacillus korensis/26-25/ whole genome sequencing.</title>
        <authorList>
            <person name="Kim M.K."/>
            <person name="Im W.-T."/>
            <person name="Srinivasan S."/>
            <person name="Lee J.-J."/>
        </authorList>
    </citation>
    <scope>NUCLEOTIDE SEQUENCE [LARGE SCALE GENOMIC DNA]</scope>
    <source>
        <strain evidence="3 4">26-25</strain>
    </source>
</reference>
<keyword evidence="4" id="KW-1185">Reference proteome</keyword>
<dbReference type="Proteomes" id="UP000036000">
    <property type="component" value="Chromosome"/>
</dbReference>
<gene>
    <name evidence="3" type="ORF">ABN16_08920</name>
</gene>
<protein>
    <submittedName>
        <fullName evidence="3">Uncharacterized protein</fullName>
    </submittedName>
</protein>
<keyword evidence="2" id="KW-0472">Membrane</keyword>
<dbReference type="KEGG" id="lko:ABN16_08920"/>
<accession>A0AAC8UWM0</accession>